<dbReference type="AlphaFoldDB" id="A0A2P7AS85"/>
<dbReference type="InterPro" id="IPR036388">
    <property type="entry name" value="WH-like_DNA-bd_sf"/>
</dbReference>
<dbReference type="SUPFAM" id="SSF46785">
    <property type="entry name" value="Winged helix' DNA-binding domain"/>
    <property type="match status" value="1"/>
</dbReference>
<dbReference type="InterPro" id="IPR028978">
    <property type="entry name" value="Chorismate_lyase_/UTRA_dom_sf"/>
</dbReference>
<dbReference type="PANTHER" id="PTHR44846:SF1">
    <property type="entry name" value="MANNOSYL-D-GLYCERATE TRANSPORT_METABOLISM SYSTEM REPRESSOR MNGR-RELATED"/>
    <property type="match status" value="1"/>
</dbReference>
<dbReference type="InterPro" id="IPR000524">
    <property type="entry name" value="Tscrpt_reg_HTH_GntR"/>
</dbReference>
<feature type="domain" description="HTH gntR-type" evidence="4">
    <location>
        <begin position="32"/>
        <end position="100"/>
    </location>
</feature>
<evidence type="ECO:0000256" key="1">
    <source>
        <dbReference type="ARBA" id="ARBA00023015"/>
    </source>
</evidence>
<dbReference type="InterPro" id="IPR012702">
    <property type="entry name" value="CP_lyase_PhnF"/>
</dbReference>
<reference evidence="6" key="1">
    <citation type="submission" date="2017-11" db="EMBL/GenBank/DDBJ databases">
        <authorList>
            <person name="Kuznetsova I."/>
            <person name="Sazanova A."/>
            <person name="Chirak E."/>
            <person name="Safronova V."/>
            <person name="Willems A."/>
        </authorList>
    </citation>
    <scope>NUCLEOTIDE SEQUENCE [LARGE SCALE GENOMIC DNA]</scope>
    <source>
        <strain evidence="6">PEPV15</strain>
    </source>
</reference>
<dbReference type="CDD" id="cd07377">
    <property type="entry name" value="WHTH_GntR"/>
    <property type="match status" value="1"/>
</dbReference>
<gene>
    <name evidence="5" type="primary">phnF</name>
    <name evidence="5" type="ORF">CU100_17620</name>
</gene>
<dbReference type="PANTHER" id="PTHR44846">
    <property type="entry name" value="MANNOSYL-D-GLYCERATE TRANSPORT/METABOLISM SYSTEM REPRESSOR MNGR-RELATED"/>
    <property type="match status" value="1"/>
</dbReference>
<dbReference type="Pfam" id="PF00392">
    <property type="entry name" value="GntR"/>
    <property type="match status" value="1"/>
</dbReference>
<dbReference type="Proteomes" id="UP000241158">
    <property type="component" value="Unassembled WGS sequence"/>
</dbReference>
<organism evidence="5 6">
    <name type="scientific">Phyllobacterium endophyticum</name>
    <dbReference type="NCBI Taxonomy" id="1149773"/>
    <lineage>
        <taxon>Bacteria</taxon>
        <taxon>Pseudomonadati</taxon>
        <taxon>Pseudomonadota</taxon>
        <taxon>Alphaproteobacteria</taxon>
        <taxon>Hyphomicrobiales</taxon>
        <taxon>Phyllobacteriaceae</taxon>
        <taxon>Phyllobacterium</taxon>
    </lineage>
</organism>
<keyword evidence="2" id="KW-0238">DNA-binding</keyword>
<dbReference type="PROSITE" id="PS50949">
    <property type="entry name" value="HTH_GNTR"/>
    <property type="match status" value="1"/>
</dbReference>
<dbReference type="Gene3D" id="3.40.1410.10">
    <property type="entry name" value="Chorismate lyase-like"/>
    <property type="match status" value="1"/>
</dbReference>
<dbReference type="InterPro" id="IPR050679">
    <property type="entry name" value="Bact_HTH_transcr_reg"/>
</dbReference>
<dbReference type="PRINTS" id="PR00035">
    <property type="entry name" value="HTHGNTR"/>
</dbReference>
<comment type="caution">
    <text evidence="5">The sequence shown here is derived from an EMBL/GenBank/DDBJ whole genome shotgun (WGS) entry which is preliminary data.</text>
</comment>
<dbReference type="InterPro" id="IPR036390">
    <property type="entry name" value="WH_DNA-bd_sf"/>
</dbReference>
<evidence type="ECO:0000259" key="4">
    <source>
        <dbReference type="PROSITE" id="PS50949"/>
    </source>
</evidence>
<dbReference type="NCBIfam" id="TIGR02325">
    <property type="entry name" value="C_P_lyase_phnF"/>
    <property type="match status" value="1"/>
</dbReference>
<dbReference type="GO" id="GO:0003700">
    <property type="term" value="F:DNA-binding transcription factor activity"/>
    <property type="evidence" value="ECO:0007669"/>
    <property type="project" value="InterPro"/>
</dbReference>
<dbReference type="RefSeq" id="WP_106717854.1">
    <property type="nucleotide sequence ID" value="NZ_JACHXT010000003.1"/>
</dbReference>
<accession>A0A2P7AS85</accession>
<dbReference type="SMART" id="SM00345">
    <property type="entry name" value="HTH_GNTR"/>
    <property type="match status" value="1"/>
</dbReference>
<dbReference type="GO" id="GO:0045892">
    <property type="term" value="P:negative regulation of DNA-templated transcription"/>
    <property type="evidence" value="ECO:0007669"/>
    <property type="project" value="TreeGrafter"/>
</dbReference>
<evidence type="ECO:0000313" key="5">
    <source>
        <dbReference type="EMBL" id="PSH57088.1"/>
    </source>
</evidence>
<evidence type="ECO:0000313" key="6">
    <source>
        <dbReference type="Proteomes" id="UP000241158"/>
    </source>
</evidence>
<dbReference type="OrthoDB" id="9812645at2"/>
<proteinExistence type="predicted"/>
<dbReference type="SMART" id="SM00866">
    <property type="entry name" value="UTRA"/>
    <property type="match status" value="1"/>
</dbReference>
<keyword evidence="1" id="KW-0805">Transcription regulation</keyword>
<keyword evidence="3" id="KW-0804">Transcription</keyword>
<dbReference type="GO" id="GO:0003677">
    <property type="term" value="F:DNA binding"/>
    <property type="evidence" value="ECO:0007669"/>
    <property type="project" value="UniProtKB-KW"/>
</dbReference>
<dbReference type="Gene3D" id="1.10.10.10">
    <property type="entry name" value="Winged helix-like DNA-binding domain superfamily/Winged helix DNA-binding domain"/>
    <property type="match status" value="1"/>
</dbReference>
<protein>
    <submittedName>
        <fullName evidence="5">Phosphonate metabolism transcriptional regulator PhnF</fullName>
    </submittedName>
</protein>
<name>A0A2P7AS85_9HYPH</name>
<evidence type="ECO:0000256" key="3">
    <source>
        <dbReference type="ARBA" id="ARBA00023163"/>
    </source>
</evidence>
<dbReference type="SUPFAM" id="SSF64288">
    <property type="entry name" value="Chorismate lyase-like"/>
    <property type="match status" value="1"/>
</dbReference>
<dbReference type="EMBL" id="PGGN01000003">
    <property type="protein sequence ID" value="PSH57088.1"/>
    <property type="molecule type" value="Genomic_DNA"/>
</dbReference>
<evidence type="ECO:0000256" key="2">
    <source>
        <dbReference type="ARBA" id="ARBA00023125"/>
    </source>
</evidence>
<dbReference type="Pfam" id="PF07702">
    <property type="entry name" value="UTRA"/>
    <property type="match status" value="1"/>
</dbReference>
<keyword evidence="6" id="KW-1185">Reference proteome</keyword>
<dbReference type="InterPro" id="IPR011663">
    <property type="entry name" value="UTRA"/>
</dbReference>
<sequence length="261" mass="29227">MTQKIINPAQLEGRENNLSAFDGLTFRPRSDTAIWQQIYNHILGLIEDGFLQPGSQLPGETHLAEKLKVTRITLRRALQQLQQESQLTARKGVGIFVRNLPSTFTVRDGRRFLDSFETHGEVVDTKTLLIIREPAGPAVAARLRVAAEATIIRLCRIRTSGKQPVYVNTKVFPAQLFPDFEQVYGVSQSVTDVFRTHGIENYRRIETRISGGFAASDEAQILQLTPGTPVFHVNAINEDGNGVPIEWTRGSWPLTSVEFVF</sequence>